<feature type="compositionally biased region" description="Gly residues" evidence="1">
    <location>
        <begin position="140"/>
        <end position="150"/>
    </location>
</feature>
<keyword evidence="3" id="KW-1185">Reference proteome</keyword>
<accession>A0AA88DZ39</accession>
<dbReference type="AlphaFoldDB" id="A0AA88DZ39"/>
<comment type="caution">
    <text evidence="2">The sequence shown here is derived from an EMBL/GenBank/DDBJ whole genome shotgun (WGS) entry which is preliminary data.</text>
</comment>
<name>A0AA88DZ39_FICCA</name>
<feature type="region of interest" description="Disordered" evidence="1">
    <location>
        <begin position="32"/>
        <end position="65"/>
    </location>
</feature>
<protein>
    <submittedName>
        <fullName evidence="2">Uncharacterized protein</fullName>
    </submittedName>
</protein>
<organism evidence="2 3">
    <name type="scientific">Ficus carica</name>
    <name type="common">Common fig</name>
    <dbReference type="NCBI Taxonomy" id="3494"/>
    <lineage>
        <taxon>Eukaryota</taxon>
        <taxon>Viridiplantae</taxon>
        <taxon>Streptophyta</taxon>
        <taxon>Embryophyta</taxon>
        <taxon>Tracheophyta</taxon>
        <taxon>Spermatophyta</taxon>
        <taxon>Magnoliopsida</taxon>
        <taxon>eudicotyledons</taxon>
        <taxon>Gunneridae</taxon>
        <taxon>Pentapetalae</taxon>
        <taxon>rosids</taxon>
        <taxon>fabids</taxon>
        <taxon>Rosales</taxon>
        <taxon>Moraceae</taxon>
        <taxon>Ficeae</taxon>
        <taxon>Ficus</taxon>
    </lineage>
</organism>
<sequence>MRLWKKERGERELCSFSLSGQLLFALWFSQSPKQSRAGPYSNLRKKGRDSGDDDENGDGMQETAARSDLLPFHLDLSALPRRPIPFSDEPLRLQIPCRFADLPSQIYSCDDQEHRRFAPSKATRSLLVDSGPNPARFRGDGGCSSMGGGAIVDREGNP</sequence>
<feature type="region of interest" description="Disordered" evidence="1">
    <location>
        <begin position="120"/>
        <end position="158"/>
    </location>
</feature>
<reference evidence="2" key="1">
    <citation type="submission" date="2023-07" db="EMBL/GenBank/DDBJ databases">
        <title>draft genome sequence of fig (Ficus carica).</title>
        <authorList>
            <person name="Takahashi T."/>
            <person name="Nishimura K."/>
        </authorList>
    </citation>
    <scope>NUCLEOTIDE SEQUENCE</scope>
</reference>
<evidence type="ECO:0000256" key="1">
    <source>
        <dbReference type="SAM" id="MobiDB-lite"/>
    </source>
</evidence>
<evidence type="ECO:0000313" key="3">
    <source>
        <dbReference type="Proteomes" id="UP001187192"/>
    </source>
</evidence>
<dbReference type="EMBL" id="BTGU01000187">
    <property type="protein sequence ID" value="GMN64584.1"/>
    <property type="molecule type" value="Genomic_DNA"/>
</dbReference>
<gene>
    <name evidence="2" type="ORF">TIFTF001_033662</name>
</gene>
<proteinExistence type="predicted"/>
<dbReference type="Proteomes" id="UP001187192">
    <property type="component" value="Unassembled WGS sequence"/>
</dbReference>
<evidence type="ECO:0000313" key="2">
    <source>
        <dbReference type="EMBL" id="GMN64584.1"/>
    </source>
</evidence>